<keyword evidence="2" id="KW-1185">Reference proteome</keyword>
<accession>A0A4U0Q5Z0</accession>
<protein>
    <submittedName>
        <fullName evidence="1">Uncharacterized protein</fullName>
    </submittedName>
</protein>
<organism evidence="1 2">
    <name type="scientific">Paracoccus hibiscisoli</name>
    <dbReference type="NCBI Taxonomy" id="2023261"/>
    <lineage>
        <taxon>Bacteria</taxon>
        <taxon>Pseudomonadati</taxon>
        <taxon>Pseudomonadota</taxon>
        <taxon>Alphaproteobacteria</taxon>
        <taxon>Rhodobacterales</taxon>
        <taxon>Paracoccaceae</taxon>
        <taxon>Paracoccus</taxon>
    </lineage>
</organism>
<reference evidence="1 2" key="1">
    <citation type="submission" date="2019-04" db="EMBL/GenBank/DDBJ databases">
        <authorList>
            <person name="Li J."/>
        </authorList>
    </citation>
    <scope>NUCLEOTIDE SEQUENCE [LARGE SCALE GENOMIC DNA]</scope>
    <source>
        <strain evidence="1 2">CCTCC AB2016182</strain>
    </source>
</reference>
<sequence length="90" mass="10310">MPMVTGYWHMNAQHLAAGRRKRLAKLLRGDELREGVITVLKAGWSPQQIAGRMRHKGARRRACHQTIYRYVYLPERRAADALVMPSTPGE</sequence>
<comment type="caution">
    <text evidence="1">The sequence shown here is derived from an EMBL/GenBank/DDBJ whole genome shotgun (WGS) entry which is preliminary data.</text>
</comment>
<proteinExistence type="predicted"/>
<dbReference type="Proteomes" id="UP000306223">
    <property type="component" value="Unassembled WGS sequence"/>
</dbReference>
<gene>
    <name evidence="1" type="ORF">FA740_19380</name>
</gene>
<evidence type="ECO:0000313" key="2">
    <source>
        <dbReference type="Proteomes" id="UP000306223"/>
    </source>
</evidence>
<dbReference type="AlphaFoldDB" id="A0A4U0Q5Z0"/>
<name>A0A4U0Q5Z0_9RHOB</name>
<dbReference type="EMBL" id="SUNH01000087">
    <property type="protein sequence ID" value="TJZ76617.1"/>
    <property type="molecule type" value="Genomic_DNA"/>
</dbReference>
<evidence type="ECO:0000313" key="1">
    <source>
        <dbReference type="EMBL" id="TJZ76617.1"/>
    </source>
</evidence>